<dbReference type="EMBL" id="CP046522">
    <property type="protein sequence ID" value="QGU96889.1"/>
    <property type="molecule type" value="Genomic_DNA"/>
</dbReference>
<evidence type="ECO:0000313" key="2">
    <source>
        <dbReference type="Proteomes" id="UP000422764"/>
    </source>
</evidence>
<dbReference type="Proteomes" id="UP000422764">
    <property type="component" value="Chromosome"/>
</dbReference>
<dbReference type="Gene3D" id="3.40.640.10">
    <property type="entry name" value="Type I PLP-dependent aspartate aminotransferase-like (Major domain)"/>
    <property type="match status" value="1"/>
</dbReference>
<organism evidence="1 2">
    <name type="scientific">Clostridium bovifaecis</name>
    <dbReference type="NCBI Taxonomy" id="2184719"/>
    <lineage>
        <taxon>Bacteria</taxon>
        <taxon>Bacillati</taxon>
        <taxon>Bacillota</taxon>
        <taxon>Clostridia</taxon>
        <taxon>Eubacteriales</taxon>
        <taxon>Clostridiaceae</taxon>
        <taxon>Clostridium</taxon>
    </lineage>
</organism>
<sequence>MNLILNIAGSGDEIVSAATVYGRTYSLFENTLPNFGVNIKKYLHKWAGANLLKQNSKLEVSELQY</sequence>
<proteinExistence type="predicted"/>
<keyword evidence="2" id="KW-1185">Reference proteome</keyword>
<evidence type="ECO:0000313" key="1">
    <source>
        <dbReference type="EMBL" id="QGU96889.1"/>
    </source>
</evidence>
<name>A0A6I6ETE5_9CLOT</name>
<gene>
    <name evidence="1" type="ORF">GOM49_14850</name>
</gene>
<reference evidence="1 2" key="1">
    <citation type="submission" date="2019-12" db="EMBL/GenBank/DDBJ databases">
        <title>Genome sequenceing of Clostridium bovifaecis.</title>
        <authorList>
            <person name="Yao Y."/>
        </authorList>
    </citation>
    <scope>NUCLEOTIDE SEQUENCE [LARGE SCALE GENOMIC DNA]</scope>
    <source>
        <strain evidence="1 2">BXX</strain>
    </source>
</reference>
<accession>A0A6I6ETE5</accession>
<protein>
    <submittedName>
        <fullName evidence="1">Uncharacterized protein</fullName>
    </submittedName>
</protein>
<dbReference type="AlphaFoldDB" id="A0A6I6ETE5"/>
<dbReference type="InterPro" id="IPR015421">
    <property type="entry name" value="PyrdxlP-dep_Trfase_major"/>
</dbReference>